<dbReference type="Proteomes" id="UP001338137">
    <property type="component" value="Unassembled WGS sequence"/>
</dbReference>
<evidence type="ECO:0000313" key="2">
    <source>
        <dbReference type="Proteomes" id="UP001338137"/>
    </source>
</evidence>
<reference evidence="1 2" key="1">
    <citation type="submission" date="2023-03" db="EMBL/GenBank/DDBJ databases">
        <title>Bacillus Genome Sequencing.</title>
        <authorList>
            <person name="Dunlap C."/>
        </authorList>
    </citation>
    <scope>NUCLEOTIDE SEQUENCE [LARGE SCALE GENOMIC DNA]</scope>
    <source>
        <strain evidence="1 2">BD-533</strain>
    </source>
</reference>
<dbReference type="InterPro" id="IPR017850">
    <property type="entry name" value="Alkaline_phosphatase_core_sf"/>
</dbReference>
<protein>
    <submittedName>
        <fullName evidence="1">Sulfatase-like hydrolase/transferase</fullName>
    </submittedName>
</protein>
<name>A0ABU6G0L7_9BACL</name>
<keyword evidence="2" id="KW-1185">Reference proteome</keyword>
<dbReference type="SUPFAM" id="SSF53649">
    <property type="entry name" value="Alkaline phosphatase-like"/>
    <property type="match status" value="1"/>
</dbReference>
<sequence>MFTVFAKAYCASLVCTPARASIFTGRYPHVHGAWNISVSLREDERRDVRRISICRLPDKAIKLINLYSANPVRIMKSRHGYRECGGIPTAFAQRSS</sequence>
<accession>A0ABU6G0L7</accession>
<comment type="caution">
    <text evidence="1">The sequence shown here is derived from an EMBL/GenBank/DDBJ whole genome shotgun (WGS) entry which is preliminary data.</text>
</comment>
<organism evidence="1 2">
    <name type="scientific">Paenibacillus alba</name>
    <dbReference type="NCBI Taxonomy" id="1197127"/>
    <lineage>
        <taxon>Bacteria</taxon>
        <taxon>Bacillati</taxon>
        <taxon>Bacillota</taxon>
        <taxon>Bacilli</taxon>
        <taxon>Bacillales</taxon>
        <taxon>Paenibacillaceae</taxon>
        <taxon>Paenibacillus</taxon>
    </lineage>
</organism>
<dbReference type="Gene3D" id="3.40.720.10">
    <property type="entry name" value="Alkaline Phosphatase, subunit A"/>
    <property type="match status" value="1"/>
</dbReference>
<evidence type="ECO:0000313" key="1">
    <source>
        <dbReference type="EMBL" id="MEC0227677.1"/>
    </source>
</evidence>
<gene>
    <name evidence="1" type="ORF">P4I72_11130</name>
</gene>
<dbReference type="EMBL" id="JARLKY010000023">
    <property type="protein sequence ID" value="MEC0227677.1"/>
    <property type="molecule type" value="Genomic_DNA"/>
</dbReference>
<proteinExistence type="predicted"/>